<dbReference type="InterPro" id="IPR009677">
    <property type="entry name" value="DUF1266"/>
</dbReference>
<evidence type="ECO:0000259" key="2">
    <source>
        <dbReference type="Pfam" id="PF06889"/>
    </source>
</evidence>
<evidence type="ECO:0000313" key="3">
    <source>
        <dbReference type="EMBL" id="EXU81071.1"/>
    </source>
</evidence>
<accession>A0A014MH51</accession>
<keyword evidence="1" id="KW-1133">Transmembrane helix</keyword>
<organism evidence="3 4">
    <name type="scientific">Comamonas aquatica DA1877</name>
    <dbReference type="NCBI Taxonomy" id="1457173"/>
    <lineage>
        <taxon>Bacteria</taxon>
        <taxon>Pseudomonadati</taxon>
        <taxon>Pseudomonadota</taxon>
        <taxon>Betaproteobacteria</taxon>
        <taxon>Burkholderiales</taxon>
        <taxon>Comamonadaceae</taxon>
        <taxon>Comamonas</taxon>
    </lineage>
</organism>
<dbReference type="PATRIC" id="fig|1457173.3.peg.963"/>
<name>A0A014MH51_9BURK</name>
<dbReference type="STRING" id="225991.MA05_15945"/>
<evidence type="ECO:0000256" key="1">
    <source>
        <dbReference type="SAM" id="Phobius"/>
    </source>
</evidence>
<dbReference type="EMBL" id="JBOK01000004">
    <property type="protein sequence ID" value="EXU81071.1"/>
    <property type="molecule type" value="Genomic_DNA"/>
</dbReference>
<feature type="transmembrane region" description="Helical" evidence="1">
    <location>
        <begin position="6"/>
        <end position="22"/>
    </location>
</feature>
<comment type="caution">
    <text evidence="3">The sequence shown here is derived from an EMBL/GenBank/DDBJ whole genome shotgun (WGS) entry which is preliminary data.</text>
</comment>
<sequence length="235" mass="26575">MNGWMIVLLVIALIYWVLRSGFKRLKAAKRRGDIISYQAGSAAYNWALALAHPMAYHAMQGGFASDLDGATESLAKQLRPMVLHHVGLRTDLNDTQVRQQLPDALRQRWFMLDLQRLQRHDNARAAMAFACARVTFFVRSARLLGWLDDATQWQVLMLNAQRTQQCFDSWQAFGQAYAQGRAQWTATGRSDVLGTVFTPEDVAQWVTQPQHPWHAMRWDLPLVSDAPPATTPATA</sequence>
<feature type="domain" description="DUF1266" evidence="2">
    <location>
        <begin position="104"/>
        <end position="218"/>
    </location>
</feature>
<dbReference type="RefSeq" id="WP_043380130.1">
    <property type="nucleotide sequence ID" value="NZ_JBOK01000004.1"/>
</dbReference>
<protein>
    <recommendedName>
        <fullName evidence="2">DUF1266 domain-containing protein</fullName>
    </recommendedName>
</protein>
<keyword evidence="1" id="KW-0812">Transmembrane</keyword>
<reference evidence="3 4" key="1">
    <citation type="submission" date="2014-01" db="EMBL/GenBank/DDBJ databases">
        <title>Interspecies Systems Biology Uncovers Metabolites Affecting C. elegans Gene Expression and Life History Traits.</title>
        <authorList>
            <person name="Watson E."/>
            <person name="Macneil L.T."/>
            <person name="Ritter A.D."/>
            <person name="Yilmaz L.S."/>
            <person name="Rosebrock A.P."/>
            <person name="Caudy A.A."/>
            <person name="Walhout A.J."/>
        </authorList>
    </citation>
    <scope>NUCLEOTIDE SEQUENCE [LARGE SCALE GENOMIC DNA]</scope>
    <source>
        <strain evidence="3 4">DA1877</strain>
    </source>
</reference>
<keyword evidence="1" id="KW-0472">Membrane</keyword>
<keyword evidence="4" id="KW-1185">Reference proteome</keyword>
<dbReference type="Pfam" id="PF06889">
    <property type="entry name" value="DUF1266"/>
    <property type="match status" value="1"/>
</dbReference>
<proteinExistence type="predicted"/>
<dbReference type="Proteomes" id="UP000020766">
    <property type="component" value="Unassembled WGS sequence"/>
</dbReference>
<evidence type="ECO:0000313" key="4">
    <source>
        <dbReference type="Proteomes" id="UP000020766"/>
    </source>
</evidence>
<gene>
    <name evidence="3" type="ORF">AX13_13180</name>
</gene>
<dbReference type="AlphaFoldDB" id="A0A014MH51"/>